<sequence length="84" mass="9427">MKADSYGTPTEQARYRMGWMTPTERKKDGQQNRCATCRYFHFETVTSGWGGVNLKARCGHPMAAGETGHATRENAVCAKWEIKA</sequence>
<evidence type="ECO:0000313" key="2">
    <source>
        <dbReference type="Proteomes" id="UP000186819"/>
    </source>
</evidence>
<protein>
    <recommendedName>
        <fullName evidence="3">High-potential iron-sulfur protein</fullName>
    </recommendedName>
</protein>
<dbReference type="RefSeq" id="WP_076602628.1">
    <property type="nucleotide sequence ID" value="NZ_FTMD01000008.1"/>
</dbReference>
<dbReference type="STRING" id="34027.SAMN05421829_108134"/>
<dbReference type="EMBL" id="FTMD01000008">
    <property type="protein sequence ID" value="SIQ95492.1"/>
    <property type="molecule type" value="Genomic_DNA"/>
</dbReference>
<evidence type="ECO:0008006" key="3">
    <source>
        <dbReference type="Google" id="ProtNLM"/>
    </source>
</evidence>
<accession>A0A1N6WZI2</accession>
<keyword evidence="2" id="KW-1185">Reference proteome</keyword>
<reference evidence="2" key="1">
    <citation type="submission" date="2017-01" db="EMBL/GenBank/DDBJ databases">
        <authorList>
            <person name="Varghese N."/>
            <person name="Submissions S."/>
        </authorList>
    </citation>
    <scope>NUCLEOTIDE SEQUENCE [LARGE SCALE GENOMIC DNA]</scope>
    <source>
        <strain evidence="2">ATCC 51758</strain>
    </source>
</reference>
<organism evidence="1 2">
    <name type="scientific">Aromatoleum tolulyticum</name>
    <dbReference type="NCBI Taxonomy" id="34027"/>
    <lineage>
        <taxon>Bacteria</taxon>
        <taxon>Pseudomonadati</taxon>
        <taxon>Pseudomonadota</taxon>
        <taxon>Betaproteobacteria</taxon>
        <taxon>Rhodocyclales</taxon>
        <taxon>Rhodocyclaceae</taxon>
        <taxon>Aromatoleum</taxon>
    </lineage>
</organism>
<dbReference type="Proteomes" id="UP000186819">
    <property type="component" value="Unassembled WGS sequence"/>
</dbReference>
<dbReference type="AlphaFoldDB" id="A0A1N6WZI2"/>
<evidence type="ECO:0000313" key="1">
    <source>
        <dbReference type="EMBL" id="SIQ95492.1"/>
    </source>
</evidence>
<name>A0A1N6WZI2_9RHOO</name>
<proteinExistence type="predicted"/>
<gene>
    <name evidence="1" type="ORF">SAMN05421829_108134</name>
</gene>